<feature type="coiled-coil region" evidence="1">
    <location>
        <begin position="290"/>
        <end position="317"/>
    </location>
</feature>
<feature type="region of interest" description="Disordered" evidence="2">
    <location>
        <begin position="1"/>
        <end position="112"/>
    </location>
</feature>
<dbReference type="Proteomes" id="UP000077202">
    <property type="component" value="Unassembled WGS sequence"/>
</dbReference>
<reference evidence="3" key="1">
    <citation type="submission" date="2016-03" db="EMBL/GenBank/DDBJ databases">
        <title>Mechanisms controlling the formation of the plant cell surface in tip-growing cells are functionally conserved among land plants.</title>
        <authorList>
            <person name="Honkanen S."/>
            <person name="Jones V.A."/>
            <person name="Morieri G."/>
            <person name="Champion C."/>
            <person name="Hetherington A.J."/>
            <person name="Kelly S."/>
            <person name="Saint-Marcoux D."/>
            <person name="Proust H."/>
            <person name="Prescott H."/>
            <person name="Dolan L."/>
        </authorList>
    </citation>
    <scope>NUCLEOTIDE SEQUENCE [LARGE SCALE GENOMIC DNA]</scope>
    <source>
        <tissue evidence="3">Whole gametophyte</tissue>
    </source>
</reference>
<keyword evidence="4" id="KW-1185">Reference proteome</keyword>
<feature type="coiled-coil region" evidence="1">
    <location>
        <begin position="205"/>
        <end position="239"/>
    </location>
</feature>
<keyword evidence="1" id="KW-0175">Coiled coil</keyword>
<accession>A0A176VQU8</accession>
<protein>
    <submittedName>
        <fullName evidence="3">Uncharacterized protein</fullName>
    </submittedName>
</protein>
<feature type="compositionally biased region" description="Acidic residues" evidence="2">
    <location>
        <begin position="90"/>
        <end position="105"/>
    </location>
</feature>
<evidence type="ECO:0000256" key="2">
    <source>
        <dbReference type="SAM" id="MobiDB-lite"/>
    </source>
</evidence>
<sequence length="331" mass="37124">MDAFGRSTFGADPMRENGRRTEGGGTRAFGTCAFGGSRSDGRSGLVRSRVPHRLRHFGREQCGGGNSRSGSYAAQLSDPPGNSVAIEILNSEDDGDESGSDEEEEQSVKGTPTTALCEQVVPLLRYLDRKVAKYADPRYPGSYVELVRRRTRTKVRTSSLLASLDEDIKDLQLKNNALRGHLAIVRKLQKVVNKTRDEKFEEAKKEFAKEQCGKLRAQRAEAELQLVVIEDDRRRATDRTLEELAERVNHYLRGYTLWEVATQQRIIFRELKIRAADLMSGDSRSRRRVAKRLDAFLARSRDAIANLEAEVTAVLRRLGCAVEPRTDRVGS</sequence>
<dbReference type="EMBL" id="LVLJ01003091">
    <property type="protein sequence ID" value="OAE22662.1"/>
    <property type="molecule type" value="Genomic_DNA"/>
</dbReference>
<dbReference type="AlphaFoldDB" id="A0A176VQU8"/>
<evidence type="ECO:0000313" key="3">
    <source>
        <dbReference type="EMBL" id="OAE22662.1"/>
    </source>
</evidence>
<comment type="caution">
    <text evidence="3">The sequence shown here is derived from an EMBL/GenBank/DDBJ whole genome shotgun (WGS) entry which is preliminary data.</text>
</comment>
<name>A0A176VQU8_MARPO</name>
<gene>
    <name evidence="3" type="ORF">AXG93_4232s1010</name>
</gene>
<feature type="compositionally biased region" description="Basic and acidic residues" evidence="2">
    <location>
        <begin position="13"/>
        <end position="22"/>
    </location>
</feature>
<proteinExistence type="predicted"/>
<evidence type="ECO:0000313" key="4">
    <source>
        <dbReference type="Proteomes" id="UP000077202"/>
    </source>
</evidence>
<evidence type="ECO:0000256" key="1">
    <source>
        <dbReference type="SAM" id="Coils"/>
    </source>
</evidence>
<organism evidence="3 4">
    <name type="scientific">Marchantia polymorpha subsp. ruderalis</name>
    <dbReference type="NCBI Taxonomy" id="1480154"/>
    <lineage>
        <taxon>Eukaryota</taxon>
        <taxon>Viridiplantae</taxon>
        <taxon>Streptophyta</taxon>
        <taxon>Embryophyta</taxon>
        <taxon>Marchantiophyta</taxon>
        <taxon>Marchantiopsida</taxon>
        <taxon>Marchantiidae</taxon>
        <taxon>Marchantiales</taxon>
        <taxon>Marchantiaceae</taxon>
        <taxon>Marchantia</taxon>
    </lineage>
</organism>